<protein>
    <recommendedName>
        <fullName evidence="4">O-antigen polymerase</fullName>
    </recommendedName>
</protein>
<feature type="transmembrane region" description="Helical" evidence="1">
    <location>
        <begin position="92"/>
        <end position="115"/>
    </location>
</feature>
<keyword evidence="1" id="KW-0472">Membrane</keyword>
<evidence type="ECO:0000256" key="1">
    <source>
        <dbReference type="SAM" id="Phobius"/>
    </source>
</evidence>
<feature type="transmembrane region" description="Helical" evidence="1">
    <location>
        <begin position="20"/>
        <end position="36"/>
    </location>
</feature>
<sequence length="498" mass="57610">MNNHIDNKIKVYPIWSRDNTKLILVFILTVVAIYFFPKLGVPQILIKLSFLFLLFIIFYSKDDVFWISWFFVITNAPGRLFTVTSGSTIYRLPMYTLMSGVSLGFSELFLIMYIIKYLSRKTKVFSLFNKYAKLIIIYGIFTIAYSFILGISQSTLIWSIRLILPWFWLLILPAFISDPKRIEHSFKLIAPFVFICFILSIQAQITGEYLHNILSGESVYGFLGEEETDIVRVSHAAHLLFILVFFALFYLSIERKIFNNTYLNLIIIIGFITILLSATRGWIIAILILFASVFFMKGYNLMKQFIRMFVIMAFLIYIVQVFYPSFLFQISKSFERLNTLEALTKGDLTAGGTLARLTERGPRVMSEFYKSPIIGWGFSNYYFAHSDMHVGNQSILLQGGIIGYLFWIGIFLLIIYNILTYGRLYYVKLSIGSGIYVILFALIATFAIHSSSMQMWGFYGSNQATIFHWTYLLTVANAYISYCKSYVNSYKLKNTVYA</sequence>
<dbReference type="eggNOG" id="ENOG502ZX8Q">
    <property type="taxonomic scope" value="Bacteria"/>
</dbReference>
<feature type="transmembrane region" description="Helical" evidence="1">
    <location>
        <begin position="263"/>
        <end position="296"/>
    </location>
</feature>
<dbReference type="AlphaFoldDB" id="B0VGS8"/>
<dbReference type="STRING" id="459349.CLOAM0653"/>
<evidence type="ECO:0000313" key="3">
    <source>
        <dbReference type="Proteomes" id="UP000002019"/>
    </source>
</evidence>
<feature type="transmembrane region" description="Helical" evidence="1">
    <location>
        <begin position="135"/>
        <end position="152"/>
    </location>
</feature>
<proteinExistence type="predicted"/>
<reference evidence="2 3" key="1">
    <citation type="journal article" date="2008" name="J. Bacteriol.">
        <title>'Candidatus Cloacamonas acidaminovorans': genome sequence reconstruction provides a first glimpse of a new bacterial division.</title>
        <authorList>
            <person name="Pelletier E."/>
            <person name="Kreimeyer A."/>
            <person name="Bocs S."/>
            <person name="Rouy Z."/>
            <person name="Gyapay G."/>
            <person name="Chouari R."/>
            <person name="Riviere D."/>
            <person name="Ganesan A."/>
            <person name="Daegelen P."/>
            <person name="Sghir A."/>
            <person name="Cohen G.N."/>
            <person name="Medigue C."/>
            <person name="Weissenbach J."/>
            <person name="Le Paslier D."/>
        </authorList>
    </citation>
    <scope>NUCLEOTIDE SEQUENCE [LARGE SCALE GENOMIC DNA]</scope>
    <source>
        <strain evidence="3">Evry</strain>
    </source>
</reference>
<dbReference type="RefSeq" id="WP_015424397.1">
    <property type="nucleotide sequence ID" value="NC_020449.1"/>
</dbReference>
<keyword evidence="1" id="KW-0812">Transmembrane</keyword>
<feature type="transmembrane region" description="Helical" evidence="1">
    <location>
        <begin position="188"/>
        <end position="210"/>
    </location>
</feature>
<feature type="transmembrane region" description="Helical" evidence="1">
    <location>
        <begin position="308"/>
        <end position="328"/>
    </location>
</feature>
<feature type="transmembrane region" description="Helical" evidence="1">
    <location>
        <begin position="230"/>
        <end position="251"/>
    </location>
</feature>
<feature type="transmembrane region" description="Helical" evidence="1">
    <location>
        <begin position="395"/>
        <end position="419"/>
    </location>
</feature>
<evidence type="ECO:0008006" key="4">
    <source>
        <dbReference type="Google" id="ProtNLM"/>
    </source>
</evidence>
<feature type="transmembrane region" description="Helical" evidence="1">
    <location>
        <begin position="158"/>
        <end position="176"/>
    </location>
</feature>
<gene>
    <name evidence="2" type="ordered locus">CLOAM0653</name>
</gene>
<feature type="transmembrane region" description="Helical" evidence="1">
    <location>
        <begin position="425"/>
        <end position="448"/>
    </location>
</feature>
<keyword evidence="1" id="KW-1133">Transmembrane helix</keyword>
<keyword evidence="3" id="KW-1185">Reference proteome</keyword>
<dbReference type="KEGG" id="caci:CLOAM0653"/>
<evidence type="ECO:0000313" key="2">
    <source>
        <dbReference type="EMBL" id="CAO80537.1"/>
    </source>
</evidence>
<name>B0VGS8_CLOAI</name>
<dbReference type="HOGENOM" id="CLU_547146_0_0_0"/>
<dbReference type="Proteomes" id="UP000002019">
    <property type="component" value="Chromosome"/>
</dbReference>
<organism evidence="2 3">
    <name type="scientific">Cloacimonas acidaminovorans (strain Evry)</name>
    <dbReference type="NCBI Taxonomy" id="459349"/>
    <lineage>
        <taxon>Bacteria</taxon>
        <taxon>Pseudomonadati</taxon>
        <taxon>Candidatus Cloacimonadota</taxon>
        <taxon>Candidatus Cloacimonadia</taxon>
        <taxon>Candidatus Cloacimonadales</taxon>
        <taxon>Candidatus Cloacimonadaceae</taxon>
        <taxon>Candidatus Cloacimonas</taxon>
    </lineage>
</organism>
<dbReference type="EMBL" id="CU466930">
    <property type="protein sequence ID" value="CAO80537.1"/>
    <property type="molecule type" value="Genomic_DNA"/>
</dbReference>
<accession>B0VGS8</accession>
<dbReference type="OrthoDB" id="10003748at2"/>